<dbReference type="InterPro" id="IPR012340">
    <property type="entry name" value="NA-bd_OB-fold"/>
</dbReference>
<dbReference type="Pfam" id="PF01336">
    <property type="entry name" value="tRNA_anti-codon"/>
    <property type="match status" value="1"/>
</dbReference>
<dbReference type="InterPro" id="IPR006195">
    <property type="entry name" value="aa-tRNA-synth_II"/>
</dbReference>
<evidence type="ECO:0000256" key="6">
    <source>
        <dbReference type="SAM" id="MobiDB-lite"/>
    </source>
</evidence>
<keyword evidence="4" id="KW-0030">Aminoacyl-tRNA synthetase</keyword>
<evidence type="ECO:0000256" key="2">
    <source>
        <dbReference type="ARBA" id="ARBA00022741"/>
    </source>
</evidence>
<dbReference type="InterPro" id="IPR004364">
    <property type="entry name" value="Aa-tRNA-synt_II"/>
</dbReference>
<organism evidence="9">
    <name type="scientific">Emiliania huxleyi</name>
    <name type="common">Coccolithophore</name>
    <name type="synonym">Pontosphaera huxleyi</name>
    <dbReference type="NCBI Taxonomy" id="2903"/>
    <lineage>
        <taxon>Eukaryota</taxon>
        <taxon>Haptista</taxon>
        <taxon>Haptophyta</taxon>
        <taxon>Prymnesiophyceae</taxon>
        <taxon>Isochrysidales</taxon>
        <taxon>Noelaerhabdaceae</taxon>
        <taxon>Emiliania</taxon>
    </lineage>
</organism>
<dbReference type="CDD" id="cd04322">
    <property type="entry name" value="LysRS_N"/>
    <property type="match status" value="1"/>
</dbReference>
<dbReference type="SUPFAM" id="SSF55681">
    <property type="entry name" value="Class II aaRS and biotin synthetases"/>
    <property type="match status" value="2"/>
</dbReference>
<dbReference type="InterPro" id="IPR018149">
    <property type="entry name" value="Lys-tRNA-synth_II_C"/>
</dbReference>
<keyword evidence="3" id="KW-0067">ATP-binding</keyword>
<protein>
    <recommendedName>
        <fullName evidence="5">Lysyl-tRNA synthetase</fullName>
    </recommendedName>
</protein>
<dbReference type="PANTHER" id="PTHR42918">
    <property type="entry name" value="LYSYL-TRNA SYNTHETASE"/>
    <property type="match status" value="1"/>
</dbReference>
<sequence>MSADGGVGLAGRIATKRAGGKGLVFFDVVGDGAKVQVFASADKFSDYAGLEKDEKAARFSALMSTLKRGDIVGVRGTPGKTKRGELSLFPTDMLLLTPCLHMLPKVPPGSSGLADKETRYRQRYLDLIMNPTTRSTFITRTRAINFLRRFLDMHGFLEVETPMMNAIPGGATARPFITKHNDLNLDMYMRIAPELYLKMLVVGGLDRVYEIGRLFRNEGMDLTRSLAETKPRRSRDVAEGSRDVAERRRGEPRGAERSRDAPRCRAVHGRLFTAGGVASRHNPEFTTCEFYWAYADYEDLIKFTEELLSQMVPHTLGTTRPRHVRDMSETRPAGAQHLRRVQGQAASRSEARRARQGARDRLHAPLPPHPDDLWP</sequence>
<gene>
    <name evidence="8" type="ORF">EHUX00137_LOCUS15442</name>
    <name evidence="9" type="ORF">EHUX00137_LOCUS15444</name>
</gene>
<dbReference type="Gene3D" id="3.30.930.10">
    <property type="entry name" value="Bira Bifunctional Protein, Domain 2"/>
    <property type="match status" value="2"/>
</dbReference>
<feature type="region of interest" description="Disordered" evidence="6">
    <location>
        <begin position="318"/>
        <end position="375"/>
    </location>
</feature>
<feature type="domain" description="Aminoacyl-transfer RNA synthetases class-II family profile" evidence="7">
    <location>
        <begin position="146"/>
        <end position="237"/>
    </location>
</feature>
<name>A0A6V2QCH5_EMIHU</name>
<evidence type="ECO:0000256" key="1">
    <source>
        <dbReference type="ARBA" id="ARBA00022598"/>
    </source>
</evidence>
<evidence type="ECO:0000256" key="4">
    <source>
        <dbReference type="ARBA" id="ARBA00023146"/>
    </source>
</evidence>
<dbReference type="Gene3D" id="2.40.50.140">
    <property type="entry name" value="Nucleic acid-binding proteins"/>
    <property type="match status" value="1"/>
</dbReference>
<reference evidence="9" key="1">
    <citation type="submission" date="2021-01" db="EMBL/GenBank/DDBJ databases">
        <authorList>
            <person name="Corre E."/>
            <person name="Pelletier E."/>
            <person name="Niang G."/>
            <person name="Scheremetjew M."/>
            <person name="Finn R."/>
            <person name="Kale V."/>
            <person name="Holt S."/>
            <person name="Cochrane G."/>
            <person name="Meng A."/>
            <person name="Brown T."/>
            <person name="Cohen L."/>
        </authorList>
    </citation>
    <scope>NUCLEOTIDE SEQUENCE</scope>
    <source>
        <strain evidence="9">379</strain>
    </source>
</reference>
<dbReference type="GO" id="GO:0000049">
    <property type="term" value="F:tRNA binding"/>
    <property type="evidence" value="ECO:0007669"/>
    <property type="project" value="TreeGrafter"/>
</dbReference>
<keyword evidence="2" id="KW-0547">Nucleotide-binding</keyword>
<dbReference type="PRINTS" id="PR00982">
    <property type="entry name" value="TRNASYNTHLYS"/>
</dbReference>
<evidence type="ECO:0000256" key="5">
    <source>
        <dbReference type="ARBA" id="ARBA00030563"/>
    </source>
</evidence>
<dbReference type="GO" id="GO:0005524">
    <property type="term" value="F:ATP binding"/>
    <property type="evidence" value="ECO:0007669"/>
    <property type="project" value="UniProtKB-KW"/>
</dbReference>
<accession>A0A6V2QCH5</accession>
<dbReference type="InterPro" id="IPR045864">
    <property type="entry name" value="aa-tRNA-synth_II/BPL/LPL"/>
</dbReference>
<dbReference type="InterPro" id="IPR004365">
    <property type="entry name" value="NA-bd_OB_tRNA"/>
</dbReference>
<proteinExistence type="predicted"/>
<evidence type="ECO:0000256" key="3">
    <source>
        <dbReference type="ARBA" id="ARBA00022840"/>
    </source>
</evidence>
<dbReference type="SUPFAM" id="SSF50249">
    <property type="entry name" value="Nucleic acid-binding proteins"/>
    <property type="match status" value="1"/>
</dbReference>
<dbReference type="EMBL" id="HBIR01020330">
    <property type="protein sequence ID" value="CAE0546198.1"/>
    <property type="molecule type" value="Transcribed_RNA"/>
</dbReference>
<dbReference type="Pfam" id="PF00152">
    <property type="entry name" value="tRNA-synt_2"/>
    <property type="match status" value="2"/>
</dbReference>
<evidence type="ECO:0000259" key="7">
    <source>
        <dbReference type="PROSITE" id="PS50862"/>
    </source>
</evidence>
<keyword evidence="1" id="KW-0436">Ligase</keyword>
<dbReference type="InterPro" id="IPR044136">
    <property type="entry name" value="Lys-tRNA-ligase_II_N"/>
</dbReference>
<evidence type="ECO:0000313" key="9">
    <source>
        <dbReference type="EMBL" id="CAE0546201.1"/>
    </source>
</evidence>
<dbReference type="GO" id="GO:0006430">
    <property type="term" value="P:lysyl-tRNA aminoacylation"/>
    <property type="evidence" value="ECO:0007669"/>
    <property type="project" value="InterPro"/>
</dbReference>
<evidence type="ECO:0000313" key="8">
    <source>
        <dbReference type="EMBL" id="CAE0546198.1"/>
    </source>
</evidence>
<dbReference type="GO" id="GO:0005829">
    <property type="term" value="C:cytosol"/>
    <property type="evidence" value="ECO:0007669"/>
    <property type="project" value="TreeGrafter"/>
</dbReference>
<dbReference type="PANTHER" id="PTHR42918:SF9">
    <property type="entry name" value="LYSINE--TRNA LIGASE"/>
    <property type="match status" value="1"/>
</dbReference>
<dbReference type="PROSITE" id="PS50862">
    <property type="entry name" value="AA_TRNA_LIGASE_II"/>
    <property type="match status" value="1"/>
</dbReference>
<feature type="compositionally biased region" description="Basic and acidic residues" evidence="6">
    <location>
        <begin position="349"/>
        <end position="375"/>
    </location>
</feature>
<dbReference type="EMBL" id="HBIR01020332">
    <property type="protein sequence ID" value="CAE0546201.1"/>
    <property type="molecule type" value="Transcribed_RNA"/>
</dbReference>
<dbReference type="AlphaFoldDB" id="A0A6V2QCH5"/>
<dbReference type="GO" id="GO:0004824">
    <property type="term" value="F:lysine-tRNA ligase activity"/>
    <property type="evidence" value="ECO:0007669"/>
    <property type="project" value="InterPro"/>
</dbReference>
<feature type="region of interest" description="Disordered" evidence="6">
    <location>
        <begin position="226"/>
        <end position="262"/>
    </location>
</feature>